<dbReference type="EMBL" id="CP042433">
    <property type="protein sequence ID" value="QEC55176.1"/>
    <property type="molecule type" value="Genomic_DNA"/>
</dbReference>
<feature type="domain" description="BioF2-like acetyltransferase" evidence="1">
    <location>
        <begin position="144"/>
        <end position="260"/>
    </location>
</feature>
<dbReference type="KEGG" id="fgg:FSB75_04400"/>
<keyword evidence="3" id="KW-1185">Reference proteome</keyword>
<evidence type="ECO:0000259" key="1">
    <source>
        <dbReference type="Pfam" id="PF13480"/>
    </source>
</evidence>
<dbReference type="GO" id="GO:0016740">
    <property type="term" value="F:transferase activity"/>
    <property type="evidence" value="ECO:0007669"/>
    <property type="project" value="UniProtKB-KW"/>
</dbReference>
<keyword evidence="2" id="KW-0808">Transferase</keyword>
<dbReference type="OrthoDB" id="1113003at2"/>
<proteinExistence type="predicted"/>
<sequence length="307" mass="35537">MMQALKITYLQRRDVNDEKWNACIASSVNGLIYAYSFYLDAMTDNWDALVLGDYEAVMPLPWRKKWGITYLYYPFLTAQLGVFSKELSVDIFEDFLNAVPKKFEFWDISFNQQNLFAVKGYPLYERSNYVLSLNKTYEDLYKAYRENVRRNVKKSLRYGCCVKTDVLIDEIIALAKLQAQKATEKGLENFKNLFALLDEKGMAKTYGVVSQKDELLASAVFLFSNNRAYYILVGNHPNGRTLGASHALIDAFIKDHAGQDLLLDFEGSDVRNLQFFYSSFGAKEEKYAAIKLNRLPWWVRLVKQDAY</sequence>
<protein>
    <submittedName>
        <fullName evidence="2">GNAT family N-acetyltransferase</fullName>
    </submittedName>
</protein>
<organism evidence="2 3">
    <name type="scientific">Flavisolibacter ginsenosidimutans</name>
    <dbReference type="NCBI Taxonomy" id="661481"/>
    <lineage>
        <taxon>Bacteria</taxon>
        <taxon>Pseudomonadati</taxon>
        <taxon>Bacteroidota</taxon>
        <taxon>Chitinophagia</taxon>
        <taxon>Chitinophagales</taxon>
        <taxon>Chitinophagaceae</taxon>
        <taxon>Flavisolibacter</taxon>
    </lineage>
</organism>
<accession>A0A5B8UFU1</accession>
<dbReference type="Proteomes" id="UP000321204">
    <property type="component" value="Chromosome"/>
</dbReference>
<dbReference type="Gene3D" id="3.40.630.30">
    <property type="match status" value="1"/>
</dbReference>
<gene>
    <name evidence="2" type="ORF">FSB75_04400</name>
</gene>
<dbReference type="InterPro" id="IPR038740">
    <property type="entry name" value="BioF2-like_GNAT_dom"/>
</dbReference>
<reference evidence="2 3" key="1">
    <citation type="journal article" date="2015" name="Int. J. Syst. Evol. Microbiol.">
        <title>Flavisolibacter ginsenosidimutans sp. nov., with ginsenoside-converting activity isolated from soil used for cultivating ginseng.</title>
        <authorList>
            <person name="Zhao Y."/>
            <person name="Liu Q."/>
            <person name="Kang M.S."/>
            <person name="Jin F."/>
            <person name="Yu H."/>
            <person name="Im W.T."/>
        </authorList>
    </citation>
    <scope>NUCLEOTIDE SEQUENCE [LARGE SCALE GENOMIC DNA]</scope>
    <source>
        <strain evidence="2 3">Gsoil 636</strain>
    </source>
</reference>
<dbReference type="AlphaFoldDB" id="A0A5B8UFU1"/>
<evidence type="ECO:0000313" key="3">
    <source>
        <dbReference type="Proteomes" id="UP000321204"/>
    </source>
</evidence>
<dbReference type="SUPFAM" id="SSF55729">
    <property type="entry name" value="Acyl-CoA N-acyltransferases (Nat)"/>
    <property type="match status" value="1"/>
</dbReference>
<name>A0A5B8UFU1_9BACT</name>
<dbReference type="Pfam" id="PF13480">
    <property type="entry name" value="Acetyltransf_6"/>
    <property type="match status" value="1"/>
</dbReference>
<dbReference type="InterPro" id="IPR016181">
    <property type="entry name" value="Acyl_CoA_acyltransferase"/>
</dbReference>
<evidence type="ECO:0000313" key="2">
    <source>
        <dbReference type="EMBL" id="QEC55176.1"/>
    </source>
</evidence>